<dbReference type="Gene3D" id="3.40.190.10">
    <property type="entry name" value="Periplasmic binding protein-like II"/>
    <property type="match status" value="1"/>
</dbReference>
<dbReference type="EMBL" id="RXHU01000012">
    <property type="protein sequence ID" value="RTE11154.1"/>
    <property type="molecule type" value="Genomic_DNA"/>
</dbReference>
<dbReference type="RefSeq" id="WP_126139836.1">
    <property type="nucleotide sequence ID" value="NZ_RXHU01000012.1"/>
</dbReference>
<comment type="caution">
    <text evidence="1">The sequence shown here is derived from an EMBL/GenBank/DDBJ whole genome shotgun (WGS) entry which is preliminary data.</text>
</comment>
<name>A0A430JJC0_9BACL</name>
<sequence>MVRCFFAVFTLPQQRDAVRLWADTDTDAYMIPLVPRTELENAEFSSIMLYITTLVDEMSLKIMLGVEPLEAFDGYVSKIKAAKIDRAIEVQKNALLRSEKL</sequence>
<evidence type="ECO:0000313" key="1">
    <source>
        <dbReference type="EMBL" id="RTE11154.1"/>
    </source>
</evidence>
<reference evidence="1 2" key="1">
    <citation type="submission" date="2018-12" db="EMBL/GenBank/DDBJ databases">
        <title>Bacillus ochoae sp. nov., Paenibacillus whitsoniae sp. nov., Paenibacillus spiritus sp. nov. Isolated from the Mars Exploration Rover during spacecraft assembly.</title>
        <authorList>
            <person name="Seuylemezian A."/>
            <person name="Vaishampayan P."/>
        </authorList>
    </citation>
    <scope>NUCLEOTIDE SEQUENCE [LARGE SCALE GENOMIC DNA]</scope>
    <source>
        <strain evidence="1 2">MER 54</strain>
    </source>
</reference>
<accession>A0A430JJC0</accession>
<evidence type="ECO:0000313" key="2">
    <source>
        <dbReference type="Proteomes" id="UP000276128"/>
    </source>
</evidence>
<dbReference type="OrthoDB" id="9787283at2"/>
<dbReference type="AlphaFoldDB" id="A0A430JJC0"/>
<protein>
    <submittedName>
        <fullName evidence="1">Uncharacterized protein</fullName>
    </submittedName>
</protein>
<dbReference type="Proteomes" id="UP000276128">
    <property type="component" value="Unassembled WGS sequence"/>
</dbReference>
<gene>
    <name evidence="1" type="ORF">EJQ19_03645</name>
</gene>
<keyword evidence="2" id="KW-1185">Reference proteome</keyword>
<proteinExistence type="predicted"/>
<organism evidence="1 2">
    <name type="scientific">Paenibacillus whitsoniae</name>
    <dbReference type="NCBI Taxonomy" id="2496558"/>
    <lineage>
        <taxon>Bacteria</taxon>
        <taxon>Bacillati</taxon>
        <taxon>Bacillota</taxon>
        <taxon>Bacilli</taxon>
        <taxon>Bacillales</taxon>
        <taxon>Paenibacillaceae</taxon>
        <taxon>Paenibacillus</taxon>
    </lineage>
</organism>
<dbReference type="SUPFAM" id="SSF53850">
    <property type="entry name" value="Periplasmic binding protein-like II"/>
    <property type="match status" value="1"/>
</dbReference>